<dbReference type="Proteomes" id="UP000054908">
    <property type="component" value="Unassembled WGS sequence"/>
</dbReference>
<protein>
    <recommendedName>
        <fullName evidence="4">Transmembrane protein</fullName>
    </recommendedName>
</protein>
<comment type="caution">
    <text evidence="2">The sequence shown here is derived from an EMBL/GenBank/DDBJ whole genome shotgun (WGS) entry which is preliminary data.</text>
</comment>
<dbReference type="RefSeq" id="WP_058451582.1">
    <property type="nucleotide sequence ID" value="NZ_CAAAIB010000005.1"/>
</dbReference>
<evidence type="ECO:0000256" key="1">
    <source>
        <dbReference type="SAM" id="Phobius"/>
    </source>
</evidence>
<evidence type="ECO:0000313" key="2">
    <source>
        <dbReference type="EMBL" id="KTD29823.1"/>
    </source>
</evidence>
<keyword evidence="1" id="KW-0472">Membrane</keyword>
<proteinExistence type="predicted"/>
<evidence type="ECO:0008006" key="4">
    <source>
        <dbReference type="Google" id="ProtNLM"/>
    </source>
</evidence>
<feature type="transmembrane region" description="Helical" evidence="1">
    <location>
        <begin position="223"/>
        <end position="246"/>
    </location>
</feature>
<sequence>MWYLSNRLFMQALHLLVHNKVFIILPFISVVLSLSAFILLGCDIHWINASNGSYANAPQYYWYLQLGLFLVLLFFIIGINTFVSASIVYIASFNLLGKTVSCKEAFQQCWLQRNALLSWGIFFLCAGFILSLLSRAGKIDKLIFSTANAGWHICAFLMMPYLIIEKLTPSAAFEKSSQYFVSSAVFQVNILFLLGLYLVPLIASLYLAQQLTPLGYQEIVKDILFYGVIALGFVWLIWGNAFNSIIKTAFYLKIKGKNELLFLKKEDVGKIIQ</sequence>
<dbReference type="OrthoDB" id="5652540at2"/>
<organism evidence="2 3">
    <name type="scientific">Legionella maceachernii</name>
    <dbReference type="NCBI Taxonomy" id="466"/>
    <lineage>
        <taxon>Bacteria</taxon>
        <taxon>Pseudomonadati</taxon>
        <taxon>Pseudomonadota</taxon>
        <taxon>Gammaproteobacteria</taxon>
        <taxon>Legionellales</taxon>
        <taxon>Legionellaceae</taxon>
        <taxon>Legionella</taxon>
    </lineage>
</organism>
<feature type="transmembrane region" description="Helical" evidence="1">
    <location>
        <begin position="21"/>
        <end position="47"/>
    </location>
</feature>
<dbReference type="STRING" id="466.Lmac_0767"/>
<feature type="transmembrane region" description="Helical" evidence="1">
    <location>
        <begin position="142"/>
        <end position="164"/>
    </location>
</feature>
<reference evidence="2 3" key="1">
    <citation type="submission" date="2015-11" db="EMBL/GenBank/DDBJ databases">
        <title>Genomic analysis of 38 Legionella species identifies large and diverse effector repertoires.</title>
        <authorList>
            <person name="Burstein D."/>
            <person name="Amaro F."/>
            <person name="Zusman T."/>
            <person name="Lifshitz Z."/>
            <person name="Cohen O."/>
            <person name="Gilbert J.A."/>
            <person name="Pupko T."/>
            <person name="Shuman H.A."/>
            <person name="Segal G."/>
        </authorList>
    </citation>
    <scope>NUCLEOTIDE SEQUENCE [LARGE SCALE GENOMIC DNA]</scope>
    <source>
        <strain evidence="2 3">PX-1-G2-E2</strain>
    </source>
</reference>
<accession>A0A0W0WBW5</accession>
<feature type="transmembrane region" description="Helical" evidence="1">
    <location>
        <begin position="67"/>
        <end position="96"/>
    </location>
</feature>
<feature type="transmembrane region" description="Helical" evidence="1">
    <location>
        <begin position="116"/>
        <end position="136"/>
    </location>
</feature>
<feature type="transmembrane region" description="Helical" evidence="1">
    <location>
        <begin position="184"/>
        <end position="203"/>
    </location>
</feature>
<evidence type="ECO:0000313" key="3">
    <source>
        <dbReference type="Proteomes" id="UP000054908"/>
    </source>
</evidence>
<dbReference type="EMBL" id="LNYL01000021">
    <property type="protein sequence ID" value="KTD29823.1"/>
    <property type="molecule type" value="Genomic_DNA"/>
</dbReference>
<keyword evidence="1" id="KW-1133">Transmembrane helix</keyword>
<keyword evidence="1" id="KW-0812">Transmembrane</keyword>
<gene>
    <name evidence="2" type="ORF">Lmac_0767</name>
</gene>
<dbReference type="AlphaFoldDB" id="A0A0W0WBW5"/>
<dbReference type="PATRIC" id="fig|466.6.peg.822"/>
<keyword evidence="3" id="KW-1185">Reference proteome</keyword>
<name>A0A0W0WBW5_9GAMM</name>